<evidence type="ECO:0000256" key="4">
    <source>
        <dbReference type="ARBA" id="ARBA00023172"/>
    </source>
</evidence>
<accession>A0ABW2BS46</accession>
<evidence type="ECO:0000256" key="2">
    <source>
        <dbReference type="ARBA" id="ARBA00022908"/>
    </source>
</evidence>
<dbReference type="InterPro" id="IPR002104">
    <property type="entry name" value="Integrase_catalytic"/>
</dbReference>
<dbReference type="InterPro" id="IPR011010">
    <property type="entry name" value="DNA_brk_join_enz"/>
</dbReference>
<keyword evidence="3" id="KW-0238">DNA-binding</keyword>
<dbReference type="Gene3D" id="1.10.443.10">
    <property type="entry name" value="Intergrase catalytic core"/>
    <property type="match status" value="1"/>
</dbReference>
<feature type="region of interest" description="Disordered" evidence="5">
    <location>
        <begin position="217"/>
        <end position="238"/>
    </location>
</feature>
<dbReference type="PANTHER" id="PTHR30349:SF41">
    <property type="entry name" value="INTEGRASE_RECOMBINASE PROTEIN MJ0367-RELATED"/>
    <property type="match status" value="1"/>
</dbReference>
<dbReference type="Proteomes" id="UP001596292">
    <property type="component" value="Unassembled WGS sequence"/>
</dbReference>
<keyword evidence="4" id="KW-0233">DNA recombination</keyword>
<protein>
    <submittedName>
        <fullName evidence="7">DUF6538 domain-containing protein</fullName>
    </submittedName>
</protein>
<dbReference type="PANTHER" id="PTHR30349">
    <property type="entry name" value="PHAGE INTEGRASE-RELATED"/>
    <property type="match status" value="1"/>
</dbReference>
<name>A0ABW2BS46_9HYPH</name>
<keyword evidence="8" id="KW-1185">Reference proteome</keyword>
<evidence type="ECO:0000313" key="7">
    <source>
        <dbReference type="EMBL" id="MFC6792131.1"/>
    </source>
</evidence>
<keyword evidence="2" id="KW-0229">DNA integration</keyword>
<dbReference type="Pfam" id="PF20172">
    <property type="entry name" value="DUF6538"/>
    <property type="match status" value="1"/>
</dbReference>
<gene>
    <name evidence="7" type="ORF">ACFQE0_22655</name>
</gene>
<dbReference type="InterPro" id="IPR046668">
    <property type="entry name" value="DUF6538"/>
</dbReference>
<feature type="domain" description="Tyr recombinase" evidence="6">
    <location>
        <begin position="390"/>
        <end position="607"/>
    </location>
</feature>
<evidence type="ECO:0000256" key="1">
    <source>
        <dbReference type="ARBA" id="ARBA00008857"/>
    </source>
</evidence>
<dbReference type="EMBL" id="JBHSWN010000001">
    <property type="protein sequence ID" value="MFC6792131.1"/>
    <property type="molecule type" value="Genomic_DNA"/>
</dbReference>
<evidence type="ECO:0000313" key="8">
    <source>
        <dbReference type="Proteomes" id="UP001596292"/>
    </source>
</evidence>
<proteinExistence type="inferred from homology"/>
<dbReference type="SUPFAM" id="SSF56349">
    <property type="entry name" value="DNA breaking-rejoining enzymes"/>
    <property type="match status" value="1"/>
</dbReference>
<evidence type="ECO:0000256" key="3">
    <source>
        <dbReference type="ARBA" id="ARBA00023125"/>
    </source>
</evidence>
<comment type="caution">
    <text evidence="7">The sequence shown here is derived from an EMBL/GenBank/DDBJ whole genome shotgun (WGS) entry which is preliminary data.</text>
</comment>
<comment type="similarity">
    <text evidence="1">Belongs to the 'phage' integrase family.</text>
</comment>
<dbReference type="InterPro" id="IPR050090">
    <property type="entry name" value="Tyrosine_recombinase_XerCD"/>
</dbReference>
<evidence type="ECO:0000256" key="5">
    <source>
        <dbReference type="SAM" id="MobiDB-lite"/>
    </source>
</evidence>
<dbReference type="InterPro" id="IPR013762">
    <property type="entry name" value="Integrase-like_cat_sf"/>
</dbReference>
<dbReference type="RefSeq" id="WP_378973707.1">
    <property type="nucleotide sequence ID" value="NZ_JBHSWN010000001.1"/>
</dbReference>
<reference evidence="8" key="1">
    <citation type="journal article" date="2019" name="Int. J. Syst. Evol. Microbiol.">
        <title>The Global Catalogue of Microorganisms (GCM) 10K type strain sequencing project: providing services to taxonomists for standard genome sequencing and annotation.</title>
        <authorList>
            <consortium name="The Broad Institute Genomics Platform"/>
            <consortium name="The Broad Institute Genome Sequencing Center for Infectious Disease"/>
            <person name="Wu L."/>
            <person name="Ma J."/>
        </authorList>
    </citation>
    <scope>NUCLEOTIDE SEQUENCE [LARGE SCALE GENOMIC DNA]</scope>
    <source>
        <strain evidence="8">CCUG 48316</strain>
    </source>
</reference>
<evidence type="ECO:0000259" key="6">
    <source>
        <dbReference type="PROSITE" id="PS51898"/>
    </source>
</evidence>
<sequence length="628" mass="71487">MPHTHLRRRRQTVFFRRIIPHDLRQRFGQREILRSLGQATPGEARRMAQQLWDGTEKIFTIVRFDRSLTRADIARLAEQYLDSASIKHEGLITYIGRYPKSEDLPGVDNTTPEDGIADGSDFVGDCPKGTLNDPAEWVILYEGRLEVLKRDRSLNNLASYRSAAQELALRNEIDLDSTAHEDALCRALLEAEIKVAEDMLTYLRDVVLPHHPLHADAHRPIVSNPPSRPNAPATDKARQTRRLFSDVWVAYTGDRVIHNEWKEAIARQAQSTGRLFVEICGDKPLEAYGPADAAEFRRALLSLPGNYDKCIEWRDIQRRAGIRGLIEHCNDKTGIDRLKPQTFNRHLAALSGIWPWAQVNEVVAKGAPSIFEGLHINVNRARGRHHRTRDERPAWNQAELVAVLNSDLFFGIRSRRSWKKAGSQVLRDERYWGILIGSHSGMRRGEIFQLRVRHVVKDAETGIWHFNLVDPTLKLKAEGSVRWIPLHQNLLSLGVIEALVEGRGDDEMLLSEGEAGAEEKDILKDGESTSFGSAFGKWFQRFKSHHGVREEVVFHSFRHSATTLLCNVGVQRAFVEELIGHESSVRRSEMDRYNKGQTLQKLKDVVDRLVLPIDVPRMIDAARNRKPG</sequence>
<dbReference type="PROSITE" id="PS51898">
    <property type="entry name" value="TYR_RECOMBINASE"/>
    <property type="match status" value="1"/>
</dbReference>
<organism evidence="7 8">
    <name type="scientific">Methylobacterium komagatae</name>
    <dbReference type="NCBI Taxonomy" id="374425"/>
    <lineage>
        <taxon>Bacteria</taxon>
        <taxon>Pseudomonadati</taxon>
        <taxon>Pseudomonadota</taxon>
        <taxon>Alphaproteobacteria</taxon>
        <taxon>Hyphomicrobiales</taxon>
        <taxon>Methylobacteriaceae</taxon>
        <taxon>Methylobacterium</taxon>
    </lineage>
</organism>
<dbReference type="Pfam" id="PF00589">
    <property type="entry name" value="Phage_integrase"/>
    <property type="match status" value="1"/>
</dbReference>